<dbReference type="InterPro" id="IPR036412">
    <property type="entry name" value="HAD-like_sf"/>
</dbReference>
<accession>A0A9D1V8L4</accession>
<protein>
    <submittedName>
        <fullName evidence="2">Glycosyltransferase</fullName>
        <ecNumber evidence="2">2.4.-.-</ecNumber>
    </submittedName>
</protein>
<dbReference type="PANTHER" id="PTHR22916">
    <property type="entry name" value="GLYCOSYLTRANSFERASE"/>
    <property type="match status" value="1"/>
</dbReference>
<dbReference type="GO" id="GO:0016758">
    <property type="term" value="F:hexosyltransferase activity"/>
    <property type="evidence" value="ECO:0007669"/>
    <property type="project" value="UniProtKB-ARBA"/>
</dbReference>
<reference evidence="2" key="2">
    <citation type="submission" date="2021-04" db="EMBL/GenBank/DDBJ databases">
        <authorList>
            <person name="Gilroy R."/>
        </authorList>
    </citation>
    <scope>NUCLEOTIDE SEQUENCE</scope>
    <source>
        <strain evidence="2">811</strain>
    </source>
</reference>
<name>A0A9D1V8L4_9FIRM</name>
<dbReference type="AlphaFoldDB" id="A0A9D1V8L4"/>
<comment type="caution">
    <text evidence="2">The sequence shown here is derived from an EMBL/GenBank/DDBJ whole genome shotgun (WGS) entry which is preliminary data.</text>
</comment>
<proteinExistence type="predicted"/>
<dbReference type="Pfam" id="PF00702">
    <property type="entry name" value="Hydrolase"/>
    <property type="match status" value="1"/>
</dbReference>
<feature type="domain" description="Glycosyltransferase 2-like" evidence="1">
    <location>
        <begin position="11"/>
        <end position="138"/>
    </location>
</feature>
<dbReference type="CDD" id="cd00761">
    <property type="entry name" value="Glyco_tranf_GTA_type"/>
    <property type="match status" value="1"/>
</dbReference>
<dbReference type="InterPro" id="IPR029044">
    <property type="entry name" value="Nucleotide-diphossugar_trans"/>
</dbReference>
<dbReference type="SUPFAM" id="SSF56784">
    <property type="entry name" value="HAD-like"/>
    <property type="match status" value="1"/>
</dbReference>
<dbReference type="PANTHER" id="PTHR22916:SF3">
    <property type="entry name" value="UDP-GLCNAC:BETAGAL BETA-1,3-N-ACETYLGLUCOSAMINYLTRANSFERASE-LIKE PROTEIN 1"/>
    <property type="match status" value="1"/>
</dbReference>
<evidence type="ECO:0000313" key="2">
    <source>
        <dbReference type="EMBL" id="HIX07769.1"/>
    </source>
</evidence>
<gene>
    <name evidence="2" type="ORF">H9741_04815</name>
</gene>
<dbReference type="EMBL" id="DXFX01000062">
    <property type="protein sequence ID" value="HIX07769.1"/>
    <property type="molecule type" value="Genomic_DNA"/>
</dbReference>
<sequence length="897" mass="102770">MEKNNSGELLSIVVPVYNTEKWLERCLDSLLSQSYRNVEVICVNDASPDGCKEILSAYAARDPRIKIVEHEKNRGLFAARLSGVAAARGKWLAFADSDDYVSCDFYRPLVHRAEEEKADFVLGNIVETDENGWRHYSNIPRRLPRAVPSLHGAEVYKTFLSQRGALFYWHVMWNKVYDLAFFRKCLPHYAPLGEHLVMTEDIAFSCVLYSYAQNVQLADCDCYFYCRHKEASTGSEQSPQKTLKNLKDVVRVFSFFRDVLKERGIYSQTQEDFAAFRKKYFRIWCNNLSAAGLLKDKQTLHVLLRGFEEEEPQFCTQYEFHLNSLNTEWDDRYEQLKEQICDKNHTVISFDIFDTLLRRPLWAPQDAFYFVQQEASAFFGGAEENAFVKMRLFAEQRCRELNRVYNPSAEDVTLAEIYRTMAQQYFLSEEDTAALKRTEEETEKKLIAPRESGKELFSLARAMGKKVVLVSDMYLSAQCVEEMLQKCGIAGYDALFVSCEYRKLKYTGNLFRVVLDKLGVAPQEVLHIGDTWQNDVVVPRSLGMHAAFLPKAVDVFTGNVHDIFNGNCTSFLNENLSDEFDTRTFAGQLCVRTMYAAIAHELFDNPFVPFQAQSRFNGDPWVMGYFALGPYLFGVAKWILDISAERGYEMIAFLARDGFLVQKIFEEMCRATGAEIASQYVYATRKCVLPYVMDRPEKFYTSDNFVNVFSPDQTFKKFLQLFADVCVPLTPQLEKEYASHGIFLDEHIGDENRFRNFIGVFLKISFDAAKAGQAREAVSEYYRQIFAGRCAAFDAGYSGRIQKALSDLCSHPVDALFLHDNGESTGRMARAGGFRVSCFYPYSPVVTDILRETFLSDTSPSCIGFERTKEGVRPLFGEEKEDAPRNFALHMMQRGAL</sequence>
<dbReference type="SUPFAM" id="SSF53448">
    <property type="entry name" value="Nucleotide-diphospho-sugar transferases"/>
    <property type="match status" value="1"/>
</dbReference>
<dbReference type="InterPro" id="IPR001173">
    <property type="entry name" value="Glyco_trans_2-like"/>
</dbReference>
<dbReference type="Pfam" id="PF00535">
    <property type="entry name" value="Glycos_transf_2"/>
    <property type="match status" value="1"/>
</dbReference>
<dbReference type="EC" id="2.4.-.-" evidence="2"/>
<organism evidence="2 3">
    <name type="scientific">Candidatus Borkfalkia faecipullorum</name>
    <dbReference type="NCBI Taxonomy" id="2838510"/>
    <lineage>
        <taxon>Bacteria</taxon>
        <taxon>Bacillati</taxon>
        <taxon>Bacillota</taxon>
        <taxon>Clostridia</taxon>
        <taxon>Christensenellales</taxon>
        <taxon>Christensenellaceae</taxon>
        <taxon>Candidatus Borkfalkia</taxon>
    </lineage>
</organism>
<dbReference type="Proteomes" id="UP000824204">
    <property type="component" value="Unassembled WGS sequence"/>
</dbReference>
<dbReference type="Gene3D" id="3.40.50.1000">
    <property type="entry name" value="HAD superfamily/HAD-like"/>
    <property type="match status" value="1"/>
</dbReference>
<dbReference type="InterPro" id="IPR023214">
    <property type="entry name" value="HAD_sf"/>
</dbReference>
<reference evidence="2" key="1">
    <citation type="journal article" date="2021" name="PeerJ">
        <title>Extensive microbial diversity within the chicken gut microbiome revealed by metagenomics and culture.</title>
        <authorList>
            <person name="Gilroy R."/>
            <person name="Ravi A."/>
            <person name="Getino M."/>
            <person name="Pursley I."/>
            <person name="Horton D.L."/>
            <person name="Alikhan N.F."/>
            <person name="Baker D."/>
            <person name="Gharbi K."/>
            <person name="Hall N."/>
            <person name="Watson M."/>
            <person name="Adriaenssens E.M."/>
            <person name="Foster-Nyarko E."/>
            <person name="Jarju S."/>
            <person name="Secka A."/>
            <person name="Antonio M."/>
            <person name="Oren A."/>
            <person name="Chaudhuri R.R."/>
            <person name="La Ragione R."/>
            <person name="Hildebrand F."/>
            <person name="Pallen M.J."/>
        </authorList>
    </citation>
    <scope>NUCLEOTIDE SEQUENCE</scope>
    <source>
        <strain evidence="2">811</strain>
    </source>
</reference>
<evidence type="ECO:0000313" key="3">
    <source>
        <dbReference type="Proteomes" id="UP000824204"/>
    </source>
</evidence>
<dbReference type="Gene3D" id="1.10.150.400">
    <property type="match status" value="1"/>
</dbReference>
<keyword evidence="2" id="KW-0328">Glycosyltransferase</keyword>
<keyword evidence="2" id="KW-0808">Transferase</keyword>
<feature type="non-terminal residue" evidence="2">
    <location>
        <position position="897"/>
    </location>
</feature>
<evidence type="ECO:0000259" key="1">
    <source>
        <dbReference type="Pfam" id="PF00535"/>
    </source>
</evidence>
<dbReference type="Gene3D" id="3.90.550.10">
    <property type="entry name" value="Spore Coat Polysaccharide Biosynthesis Protein SpsA, Chain A"/>
    <property type="match status" value="1"/>
</dbReference>